<evidence type="ECO:0000313" key="3">
    <source>
        <dbReference type="Proteomes" id="UP001166052"/>
    </source>
</evidence>
<organism evidence="2 3">
    <name type="scientific">Polypterus senegalus</name>
    <name type="common">Senegal bichir</name>
    <dbReference type="NCBI Taxonomy" id="55291"/>
    <lineage>
        <taxon>Eukaryota</taxon>
        <taxon>Metazoa</taxon>
        <taxon>Chordata</taxon>
        <taxon>Craniata</taxon>
        <taxon>Vertebrata</taxon>
        <taxon>Euteleostomi</taxon>
        <taxon>Actinopterygii</taxon>
        <taxon>Polypteriformes</taxon>
        <taxon>Polypteridae</taxon>
        <taxon>Polypterus</taxon>
    </lineage>
</organism>
<dbReference type="InterPro" id="IPR036397">
    <property type="entry name" value="RNaseH_sf"/>
</dbReference>
<evidence type="ECO:0000259" key="1">
    <source>
        <dbReference type="Pfam" id="PF13358"/>
    </source>
</evidence>
<name>A0ABS2YRU1_POLSE</name>
<feature type="non-terminal residue" evidence="2">
    <location>
        <position position="119"/>
    </location>
</feature>
<dbReference type="InterPro" id="IPR052338">
    <property type="entry name" value="Transposase_5"/>
</dbReference>
<dbReference type="Gene3D" id="3.30.420.10">
    <property type="entry name" value="Ribonuclease H-like superfamily/Ribonuclease H"/>
    <property type="match status" value="1"/>
</dbReference>
<comment type="caution">
    <text evidence="2">The sequence shown here is derived from an EMBL/GenBank/DDBJ whole genome shotgun (WGS) entry which is preliminary data.</text>
</comment>
<dbReference type="InterPro" id="IPR038717">
    <property type="entry name" value="Tc1-like_DDE_dom"/>
</dbReference>
<evidence type="ECO:0000313" key="2">
    <source>
        <dbReference type="EMBL" id="MBN3289203.1"/>
    </source>
</evidence>
<gene>
    <name evidence="2" type="primary">Tcb2_3</name>
    <name evidence="2" type="ORF">GTO92_0017341</name>
</gene>
<dbReference type="PANTHER" id="PTHR23022:SF135">
    <property type="entry name" value="SI:DKEY-77F5.3"/>
    <property type="match status" value="1"/>
</dbReference>
<feature type="non-terminal residue" evidence="2">
    <location>
        <position position="1"/>
    </location>
</feature>
<proteinExistence type="predicted"/>
<accession>A0ABS2YRU1</accession>
<feature type="domain" description="Tc1-like transposase DDE" evidence="1">
    <location>
        <begin position="18"/>
        <end position="102"/>
    </location>
</feature>
<dbReference type="Proteomes" id="UP001166052">
    <property type="component" value="Unassembled WGS sequence"/>
</dbReference>
<sequence length="119" mass="13789">MEVAASCCGGVSLSQDLVRVEGKMDGAKYRQILEENLLPSARKFRTSRMFTFQHDNNPKHTAKLTTQWLKEEKVNVLMWPSQSSDLNHIENLWKDLKIADHQRSPFNVTELEQLNCKEE</sequence>
<reference evidence="2" key="1">
    <citation type="journal article" date="2021" name="Cell">
        <title>Tracing the genetic footprints of vertebrate landing in non-teleost ray-finned fishes.</title>
        <authorList>
            <person name="Bi X."/>
            <person name="Wang K."/>
            <person name="Yang L."/>
            <person name="Pan H."/>
            <person name="Jiang H."/>
            <person name="Wei Q."/>
            <person name="Fang M."/>
            <person name="Yu H."/>
            <person name="Zhu C."/>
            <person name="Cai Y."/>
            <person name="He Y."/>
            <person name="Gan X."/>
            <person name="Zeng H."/>
            <person name="Yu D."/>
            <person name="Zhu Y."/>
            <person name="Jiang H."/>
            <person name="Qiu Q."/>
            <person name="Yang H."/>
            <person name="Zhang Y.E."/>
            <person name="Wang W."/>
            <person name="Zhu M."/>
            <person name="He S."/>
            <person name="Zhang G."/>
        </authorList>
    </citation>
    <scope>NUCLEOTIDE SEQUENCE</scope>
    <source>
        <strain evidence="2">Bchr_001</strain>
    </source>
</reference>
<dbReference type="Pfam" id="PF13358">
    <property type="entry name" value="DDE_3"/>
    <property type="match status" value="1"/>
</dbReference>
<keyword evidence="3" id="KW-1185">Reference proteome</keyword>
<dbReference type="PANTHER" id="PTHR23022">
    <property type="entry name" value="TRANSPOSABLE ELEMENT-RELATED"/>
    <property type="match status" value="1"/>
</dbReference>
<dbReference type="EMBL" id="JAAWVN010001785">
    <property type="protein sequence ID" value="MBN3289203.1"/>
    <property type="molecule type" value="Genomic_DNA"/>
</dbReference>
<protein>
    <submittedName>
        <fullName evidence="2">TCB2 transposase</fullName>
    </submittedName>
</protein>